<evidence type="ECO:0000313" key="3">
    <source>
        <dbReference type="EMBL" id="CAE0037737.1"/>
    </source>
</evidence>
<organism evidence="3">
    <name type="scientific">Rhodosorus marinus</name>
    <dbReference type="NCBI Taxonomy" id="101924"/>
    <lineage>
        <taxon>Eukaryota</taxon>
        <taxon>Rhodophyta</taxon>
        <taxon>Stylonematophyceae</taxon>
        <taxon>Stylonematales</taxon>
        <taxon>Stylonemataceae</taxon>
        <taxon>Rhodosorus</taxon>
    </lineage>
</organism>
<feature type="region of interest" description="Disordered" evidence="1">
    <location>
        <begin position="84"/>
        <end position="149"/>
    </location>
</feature>
<feature type="compositionally biased region" description="Basic and acidic residues" evidence="1">
    <location>
        <begin position="84"/>
        <end position="95"/>
    </location>
</feature>
<evidence type="ECO:0000313" key="2">
    <source>
        <dbReference type="EMBL" id="CAE0037736.1"/>
    </source>
</evidence>
<dbReference type="EMBL" id="HBHW01007488">
    <property type="protein sequence ID" value="CAE0037736.1"/>
    <property type="molecule type" value="Transcribed_RNA"/>
</dbReference>
<dbReference type="AlphaFoldDB" id="A0A7S2ZEW9"/>
<name>A0A7S2ZEW9_9RHOD</name>
<sequence length="193" mass="21871">MLRGLVTGFDPWRLRLCGEACLQRRVRRTTYTKLKRQLELIASITQSEMGATTRPIGKYVPIRNAWTSVNSACSSLWMDGQTEHQTLRERGEPRSPEAMVNVTPLESGEVRTSNATEDQDLNFRPLKTERLSLSEPAAEEQGGPEPKTYRVDQLFVQSSDLSLALAPKLDHSSWQRIPLTEAISRVKKNDFLE</sequence>
<evidence type="ECO:0000256" key="1">
    <source>
        <dbReference type="SAM" id="MobiDB-lite"/>
    </source>
</evidence>
<gene>
    <name evidence="2" type="ORF">RMAR00112_LOCUS5687</name>
    <name evidence="3" type="ORF">RMAR00112_LOCUS5688</name>
</gene>
<protein>
    <submittedName>
        <fullName evidence="3">Uncharacterized protein</fullName>
    </submittedName>
</protein>
<proteinExistence type="predicted"/>
<reference evidence="3" key="1">
    <citation type="submission" date="2021-01" db="EMBL/GenBank/DDBJ databases">
        <authorList>
            <person name="Corre E."/>
            <person name="Pelletier E."/>
            <person name="Niang G."/>
            <person name="Scheremetjew M."/>
            <person name="Finn R."/>
            <person name="Kale V."/>
            <person name="Holt S."/>
            <person name="Cochrane G."/>
            <person name="Meng A."/>
            <person name="Brown T."/>
            <person name="Cohen L."/>
        </authorList>
    </citation>
    <scope>NUCLEOTIDE SEQUENCE</scope>
    <source>
        <strain evidence="3">CCMP 769</strain>
    </source>
</reference>
<accession>A0A7S2ZEW9</accession>
<dbReference type="EMBL" id="HBHW01007489">
    <property type="protein sequence ID" value="CAE0037737.1"/>
    <property type="molecule type" value="Transcribed_RNA"/>
</dbReference>
<feature type="compositionally biased region" description="Low complexity" evidence="1">
    <location>
        <begin position="135"/>
        <end position="146"/>
    </location>
</feature>